<dbReference type="Proteomes" id="UP001524383">
    <property type="component" value="Unassembled WGS sequence"/>
</dbReference>
<dbReference type="Pfam" id="PF04199">
    <property type="entry name" value="Cyclase"/>
    <property type="match status" value="1"/>
</dbReference>
<organism evidence="2 3">
    <name type="scientific">Methanocalculus taiwanensis</name>
    <dbReference type="NCBI Taxonomy" id="106207"/>
    <lineage>
        <taxon>Archaea</taxon>
        <taxon>Methanobacteriati</taxon>
        <taxon>Methanobacteriota</taxon>
        <taxon>Stenosarchaea group</taxon>
        <taxon>Methanomicrobia</taxon>
        <taxon>Methanomicrobiales</taxon>
        <taxon>Methanocalculaceae</taxon>
        <taxon>Methanocalculus</taxon>
    </lineage>
</organism>
<keyword evidence="1" id="KW-1133">Transmembrane helix</keyword>
<sequence>MRPHCYLPYISAITINAYILSFYLANKYINAPPHFLSSAPLYSGTPQVGISQSKSIATGDSSNTSMITFSSHSGTHLDLPRHFCQNGAAVTDILLPETIFAPVFCIDLPIEGDQPITSEDLKQPLSQIDGIQNAAGLLIRTGMFRLRAEAPDLPELPENVVT</sequence>
<dbReference type="RefSeq" id="WP_368659881.1">
    <property type="nucleotide sequence ID" value="NZ_VOTZ01000009.1"/>
</dbReference>
<evidence type="ECO:0000313" key="2">
    <source>
        <dbReference type="EMBL" id="MCQ1538456.1"/>
    </source>
</evidence>
<evidence type="ECO:0000256" key="1">
    <source>
        <dbReference type="SAM" id="Phobius"/>
    </source>
</evidence>
<dbReference type="AlphaFoldDB" id="A0ABD4TIE0"/>
<comment type="caution">
    <text evidence="2">The sequence shown here is derived from an EMBL/GenBank/DDBJ whole genome shotgun (WGS) entry which is preliminary data.</text>
</comment>
<dbReference type="Gene3D" id="3.50.30.50">
    <property type="entry name" value="Putative cyclase"/>
    <property type="match status" value="1"/>
</dbReference>
<keyword evidence="1" id="KW-0812">Transmembrane</keyword>
<dbReference type="EMBL" id="VOTZ01000009">
    <property type="protein sequence ID" value="MCQ1538456.1"/>
    <property type="molecule type" value="Genomic_DNA"/>
</dbReference>
<feature type="transmembrane region" description="Helical" evidence="1">
    <location>
        <begin position="6"/>
        <end position="25"/>
    </location>
</feature>
<proteinExistence type="predicted"/>
<protein>
    <submittedName>
        <fullName evidence="2">Cyclase family protein</fullName>
    </submittedName>
</protein>
<dbReference type="InterPro" id="IPR037175">
    <property type="entry name" value="KFase_sf"/>
</dbReference>
<evidence type="ECO:0000313" key="3">
    <source>
        <dbReference type="Proteomes" id="UP001524383"/>
    </source>
</evidence>
<keyword evidence="1" id="KW-0472">Membrane</keyword>
<dbReference type="InterPro" id="IPR007325">
    <property type="entry name" value="KFase/CYL"/>
</dbReference>
<accession>A0ABD4TIE0</accession>
<keyword evidence="3" id="KW-1185">Reference proteome</keyword>
<name>A0ABD4TIE0_9EURY</name>
<gene>
    <name evidence="2" type="ORF">FTO68_05575</name>
</gene>
<dbReference type="SUPFAM" id="SSF102198">
    <property type="entry name" value="Putative cyclase"/>
    <property type="match status" value="1"/>
</dbReference>
<reference evidence="2 3" key="1">
    <citation type="submission" date="2019-08" db="EMBL/GenBank/DDBJ databases">
        <authorList>
            <person name="Chen S.-C."/>
            <person name="Lai M.-C."/>
            <person name="You Y.-T."/>
        </authorList>
    </citation>
    <scope>NUCLEOTIDE SEQUENCE [LARGE SCALE GENOMIC DNA]</scope>
    <source>
        <strain evidence="2 3">P2F9704a</strain>
    </source>
</reference>